<evidence type="ECO:0000256" key="4">
    <source>
        <dbReference type="ARBA" id="ARBA00022827"/>
    </source>
</evidence>
<reference evidence="10" key="2">
    <citation type="journal article" date="2014" name="ISME J.">
        <title>Microbial stratification in low pH oxic and suboxic macroscopic growths along an acid mine drainage.</title>
        <authorList>
            <person name="Mendez-Garcia C."/>
            <person name="Mesa V."/>
            <person name="Sprenger R.R."/>
            <person name="Richter M."/>
            <person name="Diez M.S."/>
            <person name="Solano J."/>
            <person name="Bargiela R."/>
            <person name="Golyshina O.V."/>
            <person name="Manteca A."/>
            <person name="Ramos J.L."/>
            <person name="Gallego J.R."/>
            <person name="Llorente I."/>
            <person name="Martins Dos Santos V.A."/>
            <person name="Jensen O.N."/>
            <person name="Pelaez A.I."/>
            <person name="Sanchez J."/>
            <person name="Ferrer M."/>
        </authorList>
    </citation>
    <scope>NUCLEOTIDE SEQUENCE</scope>
</reference>
<evidence type="ECO:0000259" key="9">
    <source>
        <dbReference type="Pfam" id="PF07992"/>
    </source>
</evidence>
<dbReference type="InterPro" id="IPR012999">
    <property type="entry name" value="Pyr_OxRdtase_I_AS"/>
</dbReference>
<evidence type="ECO:0000313" key="10">
    <source>
        <dbReference type="EMBL" id="EQD42661.1"/>
    </source>
</evidence>
<dbReference type="InterPro" id="IPR036188">
    <property type="entry name" value="FAD/NAD-bd_sf"/>
</dbReference>
<proteinExistence type="inferred from homology"/>
<dbReference type="GO" id="GO:0003955">
    <property type="term" value="F:NAD(P)H dehydrogenase (quinone) activity"/>
    <property type="evidence" value="ECO:0007669"/>
    <property type="project" value="TreeGrafter"/>
</dbReference>
<name>T0Z405_9ZZZZ</name>
<dbReference type="Pfam" id="PF07992">
    <property type="entry name" value="Pyr_redox_2"/>
    <property type="match status" value="1"/>
</dbReference>
<reference evidence="10" key="1">
    <citation type="submission" date="2013-08" db="EMBL/GenBank/DDBJ databases">
        <authorList>
            <person name="Mendez C."/>
            <person name="Richter M."/>
            <person name="Ferrer M."/>
            <person name="Sanchez J."/>
        </authorList>
    </citation>
    <scope>NUCLEOTIDE SEQUENCE</scope>
</reference>
<comment type="cofactor">
    <cofactor evidence="1">
        <name>FAD</name>
        <dbReference type="ChEBI" id="CHEBI:57692"/>
    </cofactor>
</comment>
<keyword evidence="3" id="KW-0285">Flavoprotein</keyword>
<keyword evidence="5" id="KW-0521">NADP</keyword>
<evidence type="ECO:0000256" key="2">
    <source>
        <dbReference type="ARBA" id="ARBA00007532"/>
    </source>
</evidence>
<sequence length="211" mass="23038">EITRYNYDGDSMEEFEYAILGQGAAAFAAAIKANDLGIKTAMVGSNATEGTVLGGTCVNVGCVPSKRMITVASFLHEVKQNRFAGVNAKIDTIKYNEVVEEKDRLVEKFKSEKYKNVLDSLEDVTYIGELGSFIDKNTIKAGKRELHAKYVLIATGAKSQVPRANGVEKIKYLTNEEALSLKELPESLIVVGGRALGLEFAQMFARFGTKV</sequence>
<dbReference type="PANTHER" id="PTHR43014">
    <property type="entry name" value="MERCURIC REDUCTASE"/>
    <property type="match status" value="1"/>
</dbReference>
<evidence type="ECO:0000256" key="1">
    <source>
        <dbReference type="ARBA" id="ARBA00001974"/>
    </source>
</evidence>
<evidence type="ECO:0000256" key="8">
    <source>
        <dbReference type="ARBA" id="ARBA00023284"/>
    </source>
</evidence>
<keyword evidence="4" id="KW-0274">FAD</keyword>
<evidence type="ECO:0000256" key="5">
    <source>
        <dbReference type="ARBA" id="ARBA00022857"/>
    </source>
</evidence>
<evidence type="ECO:0000256" key="7">
    <source>
        <dbReference type="ARBA" id="ARBA00023157"/>
    </source>
</evidence>
<dbReference type="PRINTS" id="PR00368">
    <property type="entry name" value="FADPNR"/>
</dbReference>
<evidence type="ECO:0000256" key="3">
    <source>
        <dbReference type="ARBA" id="ARBA00022630"/>
    </source>
</evidence>
<organism evidence="10">
    <name type="scientific">mine drainage metagenome</name>
    <dbReference type="NCBI Taxonomy" id="410659"/>
    <lineage>
        <taxon>unclassified sequences</taxon>
        <taxon>metagenomes</taxon>
        <taxon>ecological metagenomes</taxon>
    </lineage>
</organism>
<protein>
    <submittedName>
        <fullName evidence="10">Mercuric reductase</fullName>
    </submittedName>
</protein>
<dbReference type="InterPro" id="IPR023753">
    <property type="entry name" value="FAD/NAD-binding_dom"/>
</dbReference>
<feature type="non-terminal residue" evidence="10">
    <location>
        <position position="1"/>
    </location>
</feature>
<keyword evidence="7" id="KW-1015">Disulfide bond</keyword>
<evidence type="ECO:0000256" key="6">
    <source>
        <dbReference type="ARBA" id="ARBA00023002"/>
    </source>
</evidence>
<comment type="caution">
    <text evidence="10">The sequence shown here is derived from an EMBL/GenBank/DDBJ whole genome shotgun (WGS) entry which is preliminary data.</text>
</comment>
<feature type="domain" description="FAD/NAD(P)-binding" evidence="9">
    <location>
        <begin position="16"/>
        <end position="211"/>
    </location>
</feature>
<dbReference type="GO" id="GO:0050660">
    <property type="term" value="F:flavin adenine dinucleotide binding"/>
    <property type="evidence" value="ECO:0007669"/>
    <property type="project" value="TreeGrafter"/>
</dbReference>
<keyword evidence="8" id="KW-0676">Redox-active center</keyword>
<dbReference type="PROSITE" id="PS00076">
    <property type="entry name" value="PYRIDINE_REDOX_1"/>
    <property type="match status" value="1"/>
</dbReference>
<dbReference type="PANTHER" id="PTHR43014:SF4">
    <property type="entry name" value="PYRIDINE NUCLEOTIDE-DISULFIDE OXIDOREDUCTASE RCLA-RELATED"/>
    <property type="match status" value="1"/>
</dbReference>
<dbReference type="SUPFAM" id="SSF51905">
    <property type="entry name" value="FAD/NAD(P)-binding domain"/>
    <property type="match status" value="1"/>
</dbReference>
<feature type="non-terminal residue" evidence="10">
    <location>
        <position position="211"/>
    </location>
</feature>
<dbReference type="EMBL" id="AUZY01009222">
    <property type="protein sequence ID" value="EQD42661.1"/>
    <property type="molecule type" value="Genomic_DNA"/>
</dbReference>
<dbReference type="PRINTS" id="PR00411">
    <property type="entry name" value="PNDRDTASEI"/>
</dbReference>
<gene>
    <name evidence="10" type="ORF">B1B_13982</name>
</gene>
<keyword evidence="6" id="KW-0560">Oxidoreductase</keyword>
<dbReference type="GO" id="GO:0016668">
    <property type="term" value="F:oxidoreductase activity, acting on a sulfur group of donors, NAD(P) as acceptor"/>
    <property type="evidence" value="ECO:0007669"/>
    <property type="project" value="InterPro"/>
</dbReference>
<dbReference type="AlphaFoldDB" id="T0Z405"/>
<accession>T0Z405</accession>
<dbReference type="Gene3D" id="3.50.50.60">
    <property type="entry name" value="FAD/NAD(P)-binding domain"/>
    <property type="match status" value="2"/>
</dbReference>
<comment type="similarity">
    <text evidence="2">Belongs to the class-I pyridine nucleotide-disulfide oxidoreductase family.</text>
</comment>